<dbReference type="AlphaFoldDB" id="A0A1G2M531"/>
<evidence type="ECO:0000256" key="7">
    <source>
        <dbReference type="ARBA" id="ARBA00022723"/>
    </source>
</evidence>
<keyword evidence="5" id="KW-0645">Protease</keyword>
<keyword evidence="12 13" id="KW-0472">Membrane</keyword>
<evidence type="ECO:0000256" key="8">
    <source>
        <dbReference type="ARBA" id="ARBA00022801"/>
    </source>
</evidence>
<gene>
    <name evidence="15" type="ORF">A2664_01570</name>
</gene>
<feature type="transmembrane region" description="Helical" evidence="13">
    <location>
        <begin position="53"/>
        <end position="71"/>
    </location>
</feature>
<keyword evidence="4" id="KW-1003">Cell membrane</keyword>
<feature type="domain" description="Peptidase M50" evidence="14">
    <location>
        <begin position="10"/>
        <end position="183"/>
    </location>
</feature>
<keyword evidence="11" id="KW-0482">Metalloprotease</keyword>
<evidence type="ECO:0000256" key="10">
    <source>
        <dbReference type="ARBA" id="ARBA00022989"/>
    </source>
</evidence>
<dbReference type="GO" id="GO:0046872">
    <property type="term" value="F:metal ion binding"/>
    <property type="evidence" value="ECO:0007669"/>
    <property type="project" value="UniProtKB-KW"/>
</dbReference>
<keyword evidence="6 13" id="KW-0812">Transmembrane</keyword>
<evidence type="ECO:0000256" key="12">
    <source>
        <dbReference type="ARBA" id="ARBA00023136"/>
    </source>
</evidence>
<proteinExistence type="inferred from homology"/>
<evidence type="ECO:0000256" key="9">
    <source>
        <dbReference type="ARBA" id="ARBA00022833"/>
    </source>
</evidence>
<dbReference type="Pfam" id="PF02163">
    <property type="entry name" value="Peptidase_M50"/>
    <property type="match status" value="1"/>
</dbReference>
<feature type="transmembrane region" description="Helical" evidence="13">
    <location>
        <begin position="173"/>
        <end position="200"/>
    </location>
</feature>
<evidence type="ECO:0000313" key="15">
    <source>
        <dbReference type="EMBL" id="OHA18141.1"/>
    </source>
</evidence>
<comment type="cofactor">
    <cofactor evidence="1">
        <name>Zn(2+)</name>
        <dbReference type="ChEBI" id="CHEBI:29105"/>
    </cofactor>
</comment>
<dbReference type="GO" id="GO:0006508">
    <property type="term" value="P:proteolysis"/>
    <property type="evidence" value="ECO:0007669"/>
    <property type="project" value="UniProtKB-KW"/>
</dbReference>
<reference evidence="15 16" key="1">
    <citation type="journal article" date="2016" name="Nat. Commun.">
        <title>Thousands of microbial genomes shed light on interconnected biogeochemical processes in an aquifer system.</title>
        <authorList>
            <person name="Anantharaman K."/>
            <person name="Brown C.T."/>
            <person name="Hug L.A."/>
            <person name="Sharon I."/>
            <person name="Castelle C.J."/>
            <person name="Probst A.J."/>
            <person name="Thomas B.C."/>
            <person name="Singh A."/>
            <person name="Wilkins M.J."/>
            <person name="Karaoz U."/>
            <person name="Brodie E.L."/>
            <person name="Williams K.H."/>
            <person name="Hubbard S.S."/>
            <person name="Banfield J.F."/>
        </authorList>
    </citation>
    <scope>NUCLEOTIDE SEQUENCE [LARGE SCALE GENOMIC DNA]</scope>
</reference>
<evidence type="ECO:0000259" key="14">
    <source>
        <dbReference type="Pfam" id="PF02163"/>
    </source>
</evidence>
<feature type="transmembrane region" description="Helical" evidence="13">
    <location>
        <begin position="91"/>
        <end position="115"/>
    </location>
</feature>
<dbReference type="CDD" id="cd06158">
    <property type="entry name" value="S2P-M50_like_1"/>
    <property type="match status" value="1"/>
</dbReference>
<keyword evidence="10 13" id="KW-1133">Transmembrane helix</keyword>
<accession>A0A1G2M531</accession>
<organism evidence="15 16">
    <name type="scientific">Candidatus Taylorbacteria bacterium RIFCSPHIGHO2_01_FULL_46_22b</name>
    <dbReference type="NCBI Taxonomy" id="1802301"/>
    <lineage>
        <taxon>Bacteria</taxon>
        <taxon>Candidatus Tayloriibacteriota</taxon>
    </lineage>
</organism>
<evidence type="ECO:0000256" key="11">
    <source>
        <dbReference type="ARBA" id="ARBA00023049"/>
    </source>
</evidence>
<feature type="transmembrane region" description="Helical" evidence="13">
    <location>
        <begin position="6"/>
        <end position="32"/>
    </location>
</feature>
<dbReference type="PANTHER" id="PTHR35864:SF1">
    <property type="entry name" value="ZINC METALLOPROTEASE YWHC-RELATED"/>
    <property type="match status" value="1"/>
</dbReference>
<evidence type="ECO:0000256" key="3">
    <source>
        <dbReference type="ARBA" id="ARBA00007931"/>
    </source>
</evidence>
<evidence type="ECO:0000256" key="1">
    <source>
        <dbReference type="ARBA" id="ARBA00001947"/>
    </source>
</evidence>
<comment type="similarity">
    <text evidence="3">Belongs to the peptidase M50B family.</text>
</comment>
<evidence type="ECO:0000256" key="2">
    <source>
        <dbReference type="ARBA" id="ARBA00004651"/>
    </source>
</evidence>
<evidence type="ECO:0000256" key="5">
    <source>
        <dbReference type="ARBA" id="ARBA00022670"/>
    </source>
</evidence>
<evidence type="ECO:0000256" key="4">
    <source>
        <dbReference type="ARBA" id="ARBA00022475"/>
    </source>
</evidence>
<dbReference type="GO" id="GO:0005886">
    <property type="term" value="C:plasma membrane"/>
    <property type="evidence" value="ECO:0007669"/>
    <property type="project" value="UniProtKB-SubCell"/>
</dbReference>
<feature type="transmembrane region" description="Helical" evidence="13">
    <location>
        <begin position="122"/>
        <end position="144"/>
    </location>
</feature>
<keyword evidence="7" id="KW-0479">Metal-binding</keyword>
<evidence type="ECO:0000313" key="16">
    <source>
        <dbReference type="Proteomes" id="UP000178873"/>
    </source>
</evidence>
<protein>
    <recommendedName>
        <fullName evidence="14">Peptidase M50 domain-containing protein</fullName>
    </recommendedName>
</protein>
<sequence>MQVFDLVFSIAILVMSVVVHEVSHGYAASLLGDQTARYQGRLTLNPLKHLDPVGSIIVPILTSLGGFVFGWAKPVPFNPYNLRSQRWGELIVAIVGPISNLVLAIIFGILIRLVLAYHFLPLSFVQIAATVVAINLVLAVFNLVPIPPLDGSKVLFGLLPVHLQYIRTFLEQYSLILIIIFIFFLWKLFLPLVSLLFGLLTGLPLGL</sequence>
<evidence type="ECO:0000256" key="6">
    <source>
        <dbReference type="ARBA" id="ARBA00022692"/>
    </source>
</evidence>
<dbReference type="PANTHER" id="PTHR35864">
    <property type="entry name" value="ZINC METALLOPROTEASE MJ0611-RELATED"/>
    <property type="match status" value="1"/>
</dbReference>
<dbReference type="GO" id="GO:0008237">
    <property type="term" value="F:metallopeptidase activity"/>
    <property type="evidence" value="ECO:0007669"/>
    <property type="project" value="UniProtKB-KW"/>
</dbReference>
<comment type="caution">
    <text evidence="15">The sequence shown here is derived from an EMBL/GenBank/DDBJ whole genome shotgun (WGS) entry which is preliminary data.</text>
</comment>
<dbReference type="STRING" id="1802301.A2664_01570"/>
<name>A0A1G2M531_9BACT</name>
<dbReference type="EMBL" id="MHRF01000007">
    <property type="protein sequence ID" value="OHA18141.1"/>
    <property type="molecule type" value="Genomic_DNA"/>
</dbReference>
<comment type="subcellular location">
    <subcellularLocation>
        <location evidence="2">Cell membrane</location>
        <topology evidence="2">Multi-pass membrane protein</topology>
    </subcellularLocation>
</comment>
<dbReference type="Proteomes" id="UP000178873">
    <property type="component" value="Unassembled WGS sequence"/>
</dbReference>
<keyword evidence="9" id="KW-0862">Zinc</keyword>
<evidence type="ECO:0000256" key="13">
    <source>
        <dbReference type="SAM" id="Phobius"/>
    </source>
</evidence>
<dbReference type="InterPro" id="IPR044537">
    <property type="entry name" value="Rip2-like"/>
</dbReference>
<dbReference type="InterPro" id="IPR008915">
    <property type="entry name" value="Peptidase_M50"/>
</dbReference>
<keyword evidence="8" id="KW-0378">Hydrolase</keyword>
<dbReference type="InterPro" id="IPR052348">
    <property type="entry name" value="Metallopeptidase_M50B"/>
</dbReference>